<organism evidence="7 8">
    <name type="scientific">Halovulum marinum</name>
    <dbReference type="NCBI Taxonomy" id="2662447"/>
    <lineage>
        <taxon>Bacteria</taxon>
        <taxon>Pseudomonadati</taxon>
        <taxon>Pseudomonadota</taxon>
        <taxon>Alphaproteobacteria</taxon>
        <taxon>Rhodobacterales</taxon>
        <taxon>Paracoccaceae</taxon>
        <taxon>Halovulum</taxon>
    </lineage>
</organism>
<dbReference type="Pfam" id="PF02776">
    <property type="entry name" value="TPP_enzyme_N"/>
    <property type="match status" value="1"/>
</dbReference>
<dbReference type="SUPFAM" id="SSF52518">
    <property type="entry name" value="Thiamin diphosphate-binding fold (THDP-binding)"/>
    <property type="match status" value="2"/>
</dbReference>
<dbReference type="GO" id="GO:0000287">
    <property type="term" value="F:magnesium ion binding"/>
    <property type="evidence" value="ECO:0007669"/>
    <property type="project" value="InterPro"/>
</dbReference>
<accession>A0A6L5Z1I9</accession>
<dbReference type="Gene3D" id="3.40.50.1220">
    <property type="entry name" value="TPP-binding domain"/>
    <property type="match status" value="1"/>
</dbReference>
<dbReference type="GO" id="GO:0009099">
    <property type="term" value="P:L-valine biosynthetic process"/>
    <property type="evidence" value="ECO:0007669"/>
    <property type="project" value="TreeGrafter"/>
</dbReference>
<comment type="similarity">
    <text evidence="1 3">Belongs to the TPP enzyme family.</text>
</comment>
<dbReference type="GO" id="GO:0003984">
    <property type="term" value="F:acetolactate synthase activity"/>
    <property type="evidence" value="ECO:0007669"/>
    <property type="project" value="TreeGrafter"/>
</dbReference>
<sequence>MVRMLQACGVRHLFGLCGDTTLPLYDALARLDHGITHFLTRDERHAAYMADGYARVTGRPGVCEGPSGGGATYILPGLVEANESSVPVLAITTDVATTSAGRYPLTELDQTALFRPLTKWNAALDTPARLPAAMRQAFRAMTTGRPGAVHLSLPFDTQKAPVDAAEIWAEPRHRSFPAEPAGPDPDAIAAAVDLLSRAKRAVAICGGGPVIAGAFEPLARLARALDLPVATTVSGQGAIAETDPLAVGVVGSNGGVPATRAVVDAADLVLFVGCRAGSVTTERWRSPAPGVPVIHIDSDPMVIGASYRTEVAIRADARLALQALADAAEARGDLPAQGGAARAAAAWQGKLAAFAPLAGSTERPIRPEAVIAELQDTLDDDAVIVADPGTPCPYFSAHYRWPRAGRQFITNRAHGALGYALAAAMGAQVGRPGARVIAAMGDGSFNFCCGEFETLVRYDLPVVSLVFSNATFGWIKAGQDAGFGQRFYNVDFGRTDHAAVARAFGLKAWTVEDPADLRRSIREALDHGGPALIDVIAQPLHEAAAPVSEWVA</sequence>
<dbReference type="SUPFAM" id="SSF52467">
    <property type="entry name" value="DHS-like NAD/FAD-binding domain"/>
    <property type="match status" value="1"/>
</dbReference>
<feature type="domain" description="Thiamine pyrophosphate enzyme central" evidence="4">
    <location>
        <begin position="188"/>
        <end position="324"/>
    </location>
</feature>
<dbReference type="FunFam" id="3.40.50.970:FF:000007">
    <property type="entry name" value="Acetolactate synthase"/>
    <property type="match status" value="1"/>
</dbReference>
<gene>
    <name evidence="7" type="ORF">GE300_12490</name>
</gene>
<dbReference type="AlphaFoldDB" id="A0A6L5Z1I9"/>
<evidence type="ECO:0000313" key="8">
    <source>
        <dbReference type="Proteomes" id="UP000474957"/>
    </source>
</evidence>
<proteinExistence type="inferred from homology"/>
<evidence type="ECO:0000259" key="6">
    <source>
        <dbReference type="Pfam" id="PF02776"/>
    </source>
</evidence>
<dbReference type="InterPro" id="IPR011766">
    <property type="entry name" value="TPP_enzyme_TPP-bd"/>
</dbReference>
<dbReference type="InterPro" id="IPR045229">
    <property type="entry name" value="TPP_enz"/>
</dbReference>
<dbReference type="Gene3D" id="3.40.50.970">
    <property type="match status" value="2"/>
</dbReference>
<evidence type="ECO:0000256" key="3">
    <source>
        <dbReference type="RuleBase" id="RU362132"/>
    </source>
</evidence>
<dbReference type="PANTHER" id="PTHR18968:SF13">
    <property type="entry name" value="ACETOLACTATE SYNTHASE CATALYTIC SUBUNIT, MITOCHONDRIAL"/>
    <property type="match status" value="1"/>
</dbReference>
<name>A0A6L5Z1I9_9RHOB</name>
<dbReference type="GO" id="GO:0009097">
    <property type="term" value="P:isoleucine biosynthetic process"/>
    <property type="evidence" value="ECO:0007669"/>
    <property type="project" value="TreeGrafter"/>
</dbReference>
<protein>
    <submittedName>
        <fullName evidence="7">Thiamine pyrophosphate-binding protein</fullName>
    </submittedName>
</protein>
<keyword evidence="2 3" id="KW-0786">Thiamine pyrophosphate</keyword>
<keyword evidence="8" id="KW-1185">Reference proteome</keyword>
<dbReference type="Proteomes" id="UP000474957">
    <property type="component" value="Unassembled WGS sequence"/>
</dbReference>
<dbReference type="InterPro" id="IPR029061">
    <property type="entry name" value="THDP-binding"/>
</dbReference>
<dbReference type="GO" id="GO:0005948">
    <property type="term" value="C:acetolactate synthase complex"/>
    <property type="evidence" value="ECO:0007669"/>
    <property type="project" value="TreeGrafter"/>
</dbReference>
<dbReference type="InterPro" id="IPR012001">
    <property type="entry name" value="Thiamin_PyroP_enz_TPP-bd_dom"/>
</dbReference>
<feature type="domain" description="Thiamine pyrophosphate enzyme N-terminal TPP-binding" evidence="6">
    <location>
        <begin position="1"/>
        <end position="113"/>
    </location>
</feature>
<dbReference type="PANTHER" id="PTHR18968">
    <property type="entry name" value="THIAMINE PYROPHOSPHATE ENZYMES"/>
    <property type="match status" value="1"/>
</dbReference>
<dbReference type="CDD" id="cd07035">
    <property type="entry name" value="TPP_PYR_POX_like"/>
    <property type="match status" value="1"/>
</dbReference>
<evidence type="ECO:0000256" key="1">
    <source>
        <dbReference type="ARBA" id="ARBA00007812"/>
    </source>
</evidence>
<dbReference type="CDD" id="cd00568">
    <property type="entry name" value="TPP_enzymes"/>
    <property type="match status" value="1"/>
</dbReference>
<reference evidence="7 8" key="1">
    <citation type="submission" date="2019-10" db="EMBL/GenBank/DDBJ databases">
        <title>Cognatihalovulum marinum gen. nov. sp. nov., a new member of the family Rhodobacteraceae isolated from deep seawater of the Northwest Indian Ocean.</title>
        <authorList>
            <person name="Ruan C."/>
            <person name="Wang J."/>
            <person name="Zheng X."/>
            <person name="Song L."/>
            <person name="Zhu Y."/>
            <person name="Huang Y."/>
            <person name="Lu Z."/>
            <person name="Du W."/>
            <person name="Huang L."/>
            <person name="Dai X."/>
        </authorList>
    </citation>
    <scope>NUCLEOTIDE SEQUENCE [LARGE SCALE GENOMIC DNA]</scope>
    <source>
        <strain evidence="7 8">2CG4</strain>
    </source>
</reference>
<comment type="caution">
    <text evidence="7">The sequence shown here is derived from an EMBL/GenBank/DDBJ whole genome shotgun (WGS) entry which is preliminary data.</text>
</comment>
<dbReference type="EMBL" id="WIND01000009">
    <property type="protein sequence ID" value="MSU90426.1"/>
    <property type="molecule type" value="Genomic_DNA"/>
</dbReference>
<evidence type="ECO:0000259" key="5">
    <source>
        <dbReference type="Pfam" id="PF02775"/>
    </source>
</evidence>
<feature type="domain" description="Thiamine pyrophosphate enzyme TPP-binding" evidence="5">
    <location>
        <begin position="395"/>
        <end position="535"/>
    </location>
</feature>
<dbReference type="InterPro" id="IPR029035">
    <property type="entry name" value="DHS-like_NAD/FAD-binding_dom"/>
</dbReference>
<dbReference type="GO" id="GO:0050660">
    <property type="term" value="F:flavin adenine dinucleotide binding"/>
    <property type="evidence" value="ECO:0007669"/>
    <property type="project" value="TreeGrafter"/>
</dbReference>
<dbReference type="Pfam" id="PF00205">
    <property type="entry name" value="TPP_enzyme_M"/>
    <property type="match status" value="1"/>
</dbReference>
<dbReference type="GO" id="GO:0030976">
    <property type="term" value="F:thiamine pyrophosphate binding"/>
    <property type="evidence" value="ECO:0007669"/>
    <property type="project" value="InterPro"/>
</dbReference>
<dbReference type="Pfam" id="PF02775">
    <property type="entry name" value="TPP_enzyme_C"/>
    <property type="match status" value="1"/>
</dbReference>
<dbReference type="InterPro" id="IPR012000">
    <property type="entry name" value="Thiamin_PyroP_enz_cen_dom"/>
</dbReference>
<evidence type="ECO:0000259" key="4">
    <source>
        <dbReference type="Pfam" id="PF00205"/>
    </source>
</evidence>
<evidence type="ECO:0000256" key="2">
    <source>
        <dbReference type="ARBA" id="ARBA00023052"/>
    </source>
</evidence>
<evidence type="ECO:0000313" key="7">
    <source>
        <dbReference type="EMBL" id="MSU90426.1"/>
    </source>
</evidence>